<dbReference type="Gene3D" id="3.20.20.80">
    <property type="entry name" value="Glycosidases"/>
    <property type="match status" value="1"/>
</dbReference>
<evidence type="ECO:0000256" key="1">
    <source>
        <dbReference type="ARBA" id="ARBA00008773"/>
    </source>
</evidence>
<evidence type="ECO:0000256" key="6">
    <source>
        <dbReference type="SAM" id="SignalP"/>
    </source>
</evidence>
<feature type="compositionally biased region" description="Basic and acidic residues" evidence="5">
    <location>
        <begin position="407"/>
        <end position="418"/>
    </location>
</feature>
<protein>
    <submittedName>
        <fullName evidence="7">Beta-1-3-glucanase 3</fullName>
    </submittedName>
</protein>
<feature type="region of interest" description="Disordered" evidence="5">
    <location>
        <begin position="407"/>
        <end position="427"/>
    </location>
</feature>
<dbReference type="PANTHER" id="PTHR32227">
    <property type="entry name" value="GLUCAN ENDO-1,3-BETA-GLUCOSIDASE BG1-RELATED-RELATED"/>
    <property type="match status" value="1"/>
</dbReference>
<evidence type="ECO:0000256" key="3">
    <source>
        <dbReference type="ARBA" id="ARBA00023295"/>
    </source>
</evidence>
<dbReference type="AlphaFoldDB" id="A0A9N7RF38"/>
<keyword evidence="2" id="KW-0378">Hydrolase</keyword>
<keyword evidence="8" id="KW-1185">Reference proteome</keyword>
<dbReference type="GO" id="GO:0004553">
    <property type="term" value="F:hydrolase activity, hydrolyzing O-glycosyl compounds"/>
    <property type="evidence" value="ECO:0007669"/>
    <property type="project" value="InterPro"/>
</dbReference>
<feature type="region of interest" description="Disordered" evidence="5">
    <location>
        <begin position="273"/>
        <end position="297"/>
    </location>
</feature>
<feature type="compositionally biased region" description="Basic and acidic residues" evidence="5">
    <location>
        <begin position="343"/>
        <end position="364"/>
    </location>
</feature>
<dbReference type="Pfam" id="PF00332">
    <property type="entry name" value="Glyco_hydro_17"/>
    <property type="match status" value="1"/>
</dbReference>
<dbReference type="InterPro" id="IPR044965">
    <property type="entry name" value="Glyco_hydro_17_plant"/>
</dbReference>
<evidence type="ECO:0000256" key="5">
    <source>
        <dbReference type="SAM" id="MobiDB-lite"/>
    </source>
</evidence>
<dbReference type="OrthoDB" id="10356351at2759"/>
<evidence type="ECO:0000256" key="4">
    <source>
        <dbReference type="RuleBase" id="RU004335"/>
    </source>
</evidence>
<dbReference type="InterPro" id="IPR000490">
    <property type="entry name" value="Glyco_hydro_17"/>
</dbReference>
<proteinExistence type="inferred from homology"/>
<dbReference type="FunFam" id="3.20.20.80:FF:000010">
    <property type="entry name" value="glucan endo-1,3-beta-glucosidase, basic"/>
    <property type="match status" value="1"/>
</dbReference>
<dbReference type="EMBL" id="CACSLK010027752">
    <property type="protein sequence ID" value="CAA0827778.1"/>
    <property type="molecule type" value="Genomic_DNA"/>
</dbReference>
<organism evidence="7 8">
    <name type="scientific">Striga hermonthica</name>
    <name type="common">Purple witchweed</name>
    <name type="synonym">Buchnera hermonthica</name>
    <dbReference type="NCBI Taxonomy" id="68872"/>
    <lineage>
        <taxon>Eukaryota</taxon>
        <taxon>Viridiplantae</taxon>
        <taxon>Streptophyta</taxon>
        <taxon>Embryophyta</taxon>
        <taxon>Tracheophyta</taxon>
        <taxon>Spermatophyta</taxon>
        <taxon>Magnoliopsida</taxon>
        <taxon>eudicotyledons</taxon>
        <taxon>Gunneridae</taxon>
        <taxon>Pentapetalae</taxon>
        <taxon>asterids</taxon>
        <taxon>lamiids</taxon>
        <taxon>Lamiales</taxon>
        <taxon>Orobanchaceae</taxon>
        <taxon>Buchnereae</taxon>
        <taxon>Striga</taxon>
    </lineage>
</organism>
<evidence type="ECO:0000256" key="2">
    <source>
        <dbReference type="ARBA" id="ARBA00022801"/>
    </source>
</evidence>
<feature type="chain" id="PRO_5040235963" evidence="6">
    <location>
        <begin position="22"/>
        <end position="522"/>
    </location>
</feature>
<comment type="caution">
    <text evidence="7">The sequence shown here is derived from an EMBL/GenBank/DDBJ whole genome shotgun (WGS) entry which is preliminary data.</text>
</comment>
<accession>A0A9N7RF38</accession>
<dbReference type="InterPro" id="IPR017853">
    <property type="entry name" value="GH"/>
</dbReference>
<comment type="similarity">
    <text evidence="1 4">Belongs to the glycosyl hydrolase 17 family.</text>
</comment>
<evidence type="ECO:0000313" key="8">
    <source>
        <dbReference type="Proteomes" id="UP001153555"/>
    </source>
</evidence>
<dbReference type="SUPFAM" id="SSF51445">
    <property type="entry name" value="(Trans)glycosidases"/>
    <property type="match status" value="1"/>
</dbReference>
<name>A0A9N7RF38_STRHE</name>
<feature type="signal peptide" evidence="6">
    <location>
        <begin position="1"/>
        <end position="21"/>
    </location>
</feature>
<dbReference type="Proteomes" id="UP001153555">
    <property type="component" value="Unassembled WGS sequence"/>
</dbReference>
<keyword evidence="3" id="KW-0326">Glycosidase</keyword>
<dbReference type="GO" id="GO:0005975">
    <property type="term" value="P:carbohydrate metabolic process"/>
    <property type="evidence" value="ECO:0007669"/>
    <property type="project" value="InterPro"/>
</dbReference>
<reference evidence="7" key="1">
    <citation type="submission" date="2019-12" db="EMBL/GenBank/DDBJ databases">
        <authorList>
            <person name="Scholes J."/>
        </authorList>
    </citation>
    <scope>NUCLEOTIDE SEQUENCE</scope>
</reference>
<gene>
    <name evidence="7" type="ORF">SHERM_23473</name>
</gene>
<evidence type="ECO:0000313" key="7">
    <source>
        <dbReference type="EMBL" id="CAA0827778.1"/>
    </source>
</evidence>
<sequence length="522" mass="57580">MATTLTLGLLLITLSLHLTVGQIGVNYGRIANNLLPPWQVVQLFQWYNIRRMRIYDTDPDTLDALRGSGIELTVGVLHDDLECLANSQSCADKWVDTNIRAYSPDVCFTHIVVGNEVSPSDPQTARFARFVLPAMQNIYNAVSGRPGGLNVTTAINMNILENTYPPAAGEFLADVGPYINPIIRFLSDTSAPLFASVYPYFAYIENRANIDIRYALLDPGFPGIVVPGGILYRNLFYAMIDAVIAAVEKSLAVSSLSSPEAATGEIRMTLEVKSSESGWSSSRKTRPPGCVTPEDDDVANRRNARAYVNNLIRVVKCGTPMRPDQPIETYIFAMFDENLKPGNKEERHFGIPPRRADGSERTGEENLGAARFRSPQQSEEGVDYQFRASRATLGGYFRRNASGFNHEFRRRGPDREDSSFTGLGQPRHRWDDGYEAAGYGGATRRRTKAISGHAHNGGQTEGVQRIGNWTADAPLRNVPMDLGMTGEAPTPDWQRRSDGKGEVEGFAICALCRERSMGSDAK</sequence>
<keyword evidence="6" id="KW-0732">Signal</keyword>
<feature type="region of interest" description="Disordered" evidence="5">
    <location>
        <begin position="343"/>
        <end position="365"/>
    </location>
</feature>